<accession>A0A369JRF5</accession>
<dbReference type="Pfam" id="PF00270">
    <property type="entry name" value="DEAD"/>
    <property type="match status" value="1"/>
</dbReference>
<evidence type="ECO:0000259" key="1">
    <source>
        <dbReference type="Pfam" id="PF00270"/>
    </source>
</evidence>
<dbReference type="Proteomes" id="UP000076154">
    <property type="component" value="Unassembled WGS sequence"/>
</dbReference>
<sequence>MGCLPFEPHNYLLEGIGKSLDGVDLAAVTPTGSGKTGFFYMFILVIMAINSNPSLCPSAKFPEDPVLIVICPTNYVENQMAKNMPNLSISALAINALTVASARIEGGNLWEEAKSKI</sequence>
<dbReference type="SUPFAM" id="SSF52540">
    <property type="entry name" value="P-loop containing nucleoside triphosphate hydrolases"/>
    <property type="match status" value="1"/>
</dbReference>
<dbReference type="GO" id="GO:0005524">
    <property type="term" value="F:ATP binding"/>
    <property type="evidence" value="ECO:0007669"/>
    <property type="project" value="InterPro"/>
</dbReference>
<dbReference type="InterPro" id="IPR027417">
    <property type="entry name" value="P-loop_NTPase"/>
</dbReference>
<feature type="domain" description="DEAD/DEAH-box helicase" evidence="1">
    <location>
        <begin position="19"/>
        <end position="95"/>
    </location>
</feature>
<dbReference type="OrthoDB" id="3269685at2759"/>
<dbReference type="AlphaFoldDB" id="A0A369JRF5"/>
<dbReference type="Gene3D" id="3.40.50.300">
    <property type="entry name" value="P-loop containing nucleotide triphosphate hydrolases"/>
    <property type="match status" value="1"/>
</dbReference>
<name>A0A369JRF5_HYPMA</name>
<protein>
    <recommendedName>
        <fullName evidence="1">DEAD/DEAH-box helicase domain-containing protein</fullName>
    </recommendedName>
</protein>
<reference evidence="2" key="1">
    <citation type="submission" date="2018-04" db="EMBL/GenBank/DDBJ databases">
        <title>Whole genome sequencing of Hypsizygus marmoreus.</title>
        <authorList>
            <person name="Choi I.-G."/>
            <person name="Min B."/>
            <person name="Kim J.-G."/>
            <person name="Kim S."/>
            <person name="Oh Y.-L."/>
            <person name="Kong W.-S."/>
            <person name="Park H."/>
            <person name="Jeong J."/>
            <person name="Song E.-S."/>
        </authorList>
    </citation>
    <scope>NUCLEOTIDE SEQUENCE [LARGE SCALE GENOMIC DNA]</scope>
    <source>
        <strain evidence="2">51987-8</strain>
    </source>
</reference>
<dbReference type="InterPro" id="IPR011545">
    <property type="entry name" value="DEAD/DEAH_box_helicase_dom"/>
</dbReference>
<evidence type="ECO:0000313" key="2">
    <source>
        <dbReference type="EMBL" id="RDB23912.1"/>
    </source>
</evidence>
<evidence type="ECO:0000313" key="3">
    <source>
        <dbReference type="Proteomes" id="UP000076154"/>
    </source>
</evidence>
<organism evidence="2 3">
    <name type="scientific">Hypsizygus marmoreus</name>
    <name type="common">White beech mushroom</name>
    <name type="synonym">Agaricus marmoreus</name>
    <dbReference type="NCBI Taxonomy" id="39966"/>
    <lineage>
        <taxon>Eukaryota</taxon>
        <taxon>Fungi</taxon>
        <taxon>Dikarya</taxon>
        <taxon>Basidiomycota</taxon>
        <taxon>Agaricomycotina</taxon>
        <taxon>Agaricomycetes</taxon>
        <taxon>Agaricomycetidae</taxon>
        <taxon>Agaricales</taxon>
        <taxon>Tricholomatineae</taxon>
        <taxon>Lyophyllaceae</taxon>
        <taxon>Hypsizygus</taxon>
    </lineage>
</organism>
<comment type="caution">
    <text evidence="2">The sequence shown here is derived from an EMBL/GenBank/DDBJ whole genome shotgun (WGS) entry which is preliminary data.</text>
</comment>
<gene>
    <name evidence="2" type="ORF">Hypma_009482</name>
</gene>
<dbReference type="InParanoid" id="A0A369JRF5"/>
<dbReference type="GO" id="GO:0003676">
    <property type="term" value="F:nucleic acid binding"/>
    <property type="evidence" value="ECO:0007669"/>
    <property type="project" value="InterPro"/>
</dbReference>
<proteinExistence type="predicted"/>
<keyword evidence="3" id="KW-1185">Reference proteome</keyword>
<dbReference type="EMBL" id="LUEZ02000046">
    <property type="protein sequence ID" value="RDB23912.1"/>
    <property type="molecule type" value="Genomic_DNA"/>
</dbReference>